<feature type="transmembrane region" description="Helical" evidence="3">
    <location>
        <begin position="68"/>
        <end position="93"/>
    </location>
</feature>
<dbReference type="PANTHER" id="PTHR33392">
    <property type="entry name" value="POLYISOPRENYL-TEICHOIC ACID--PEPTIDOGLYCAN TEICHOIC ACID TRANSFERASE TAGU"/>
    <property type="match status" value="1"/>
</dbReference>
<dbReference type="Pfam" id="PF03816">
    <property type="entry name" value="LytR_cpsA_psr"/>
    <property type="match status" value="1"/>
</dbReference>
<evidence type="ECO:0000256" key="2">
    <source>
        <dbReference type="SAM" id="MobiDB-lite"/>
    </source>
</evidence>
<dbReference type="AlphaFoldDB" id="A0A1M7RKM5"/>
<keyword evidence="3" id="KW-0812">Transmembrane</keyword>
<dbReference type="EMBL" id="FRCS01000018">
    <property type="protein sequence ID" value="SHN46814.1"/>
    <property type="molecule type" value="Genomic_DNA"/>
</dbReference>
<comment type="similarity">
    <text evidence="1">Belongs to the LytR/CpsA/Psr (LCP) family.</text>
</comment>
<dbReference type="PANTHER" id="PTHR33392:SF6">
    <property type="entry name" value="POLYISOPRENYL-TEICHOIC ACID--PEPTIDOGLYCAN TEICHOIC ACID TRANSFERASE TAGU"/>
    <property type="match status" value="1"/>
</dbReference>
<dbReference type="InterPro" id="IPR050922">
    <property type="entry name" value="LytR/CpsA/Psr_CW_biosynth"/>
</dbReference>
<accession>A0A1M7RKM5</accession>
<evidence type="ECO:0000313" key="5">
    <source>
        <dbReference type="EMBL" id="SHN46814.1"/>
    </source>
</evidence>
<keyword evidence="6" id="KW-1185">Reference proteome</keyword>
<organism evidence="5 6">
    <name type="scientific">Cryptosporangium aurantiacum</name>
    <dbReference type="NCBI Taxonomy" id="134849"/>
    <lineage>
        <taxon>Bacteria</taxon>
        <taxon>Bacillati</taxon>
        <taxon>Actinomycetota</taxon>
        <taxon>Actinomycetes</taxon>
        <taxon>Cryptosporangiales</taxon>
        <taxon>Cryptosporangiaceae</taxon>
        <taxon>Cryptosporangium</taxon>
    </lineage>
</organism>
<keyword evidence="3" id="KW-1133">Transmembrane helix</keyword>
<feature type="domain" description="Cell envelope-related transcriptional attenuator" evidence="4">
    <location>
        <begin position="145"/>
        <end position="296"/>
    </location>
</feature>
<reference evidence="5 6" key="1">
    <citation type="submission" date="2016-11" db="EMBL/GenBank/DDBJ databases">
        <authorList>
            <person name="Jaros S."/>
            <person name="Januszkiewicz K."/>
            <person name="Wedrychowicz H."/>
        </authorList>
    </citation>
    <scope>NUCLEOTIDE SEQUENCE [LARGE SCALE GENOMIC DNA]</scope>
    <source>
        <strain evidence="5 6">DSM 46144</strain>
    </source>
</reference>
<proteinExistence type="inferred from homology"/>
<dbReference type="NCBIfam" id="TIGR00350">
    <property type="entry name" value="lytR_cpsA_psr"/>
    <property type="match status" value="1"/>
</dbReference>
<dbReference type="InterPro" id="IPR004474">
    <property type="entry name" value="LytR_CpsA_psr"/>
</dbReference>
<keyword evidence="3" id="KW-0472">Membrane</keyword>
<name>A0A1M7RKM5_9ACTN</name>
<evidence type="ECO:0000313" key="6">
    <source>
        <dbReference type="Proteomes" id="UP000184440"/>
    </source>
</evidence>
<evidence type="ECO:0000259" key="4">
    <source>
        <dbReference type="Pfam" id="PF03816"/>
    </source>
</evidence>
<dbReference type="Gene3D" id="3.40.630.190">
    <property type="entry name" value="LCP protein"/>
    <property type="match status" value="1"/>
</dbReference>
<evidence type="ECO:0000256" key="1">
    <source>
        <dbReference type="ARBA" id="ARBA00006068"/>
    </source>
</evidence>
<dbReference type="STRING" id="134849.SAMN05443668_11844"/>
<sequence>MRQHCDGEPAPIHFWLFLALPRAAARLTLGSVMAVGLQEARSATPAEPPSPASSRSPLPPKKPKAPPWAKVCVILGTVLVVLAGGTLTAAYGLSQRYESKLKRADILGDLSEEQSTYTEGPLNFLILGSDNRTQDESFAQNEGTRSDTIMLAHVDKTLSKSYIVSIPRDSYVDIPASDDGKWEGGKNKINAAYQYGGPALTAKTVQQLTGIELNGAFLLDFNSVRKLVGIVGGVEVCIPFSMSSIHTDRVWKKGCNFLTADGAQDFMRQRKSVPGGDFGRIQNQQRVVLAVAKKMTTKGVLTDPVKLDRLLTTVAESVTVDENVDLPDLALGLKKLRPTSLRCTTVPFTTDQLPTPYGVSVELDEVKGEELFAAMRNDTMDAYLAANPPQAAGGTTASTGTCS</sequence>
<protein>
    <submittedName>
        <fullName evidence="5">Transcriptional attenuator, LytR family</fullName>
    </submittedName>
</protein>
<evidence type="ECO:0000256" key="3">
    <source>
        <dbReference type="SAM" id="Phobius"/>
    </source>
</evidence>
<dbReference type="Proteomes" id="UP000184440">
    <property type="component" value="Unassembled WGS sequence"/>
</dbReference>
<feature type="region of interest" description="Disordered" evidence="2">
    <location>
        <begin position="42"/>
        <end position="64"/>
    </location>
</feature>
<gene>
    <name evidence="5" type="ORF">SAMN05443668_11844</name>
</gene>